<evidence type="ECO:0000313" key="1">
    <source>
        <dbReference type="EMBL" id="CAJ1931358.1"/>
    </source>
</evidence>
<reference evidence="1" key="1">
    <citation type="submission" date="2023-10" db="EMBL/GenBank/DDBJ databases">
        <authorList>
            <person name="Domelevo Entfellner J.-B."/>
        </authorList>
    </citation>
    <scope>NUCLEOTIDE SEQUENCE</scope>
</reference>
<keyword evidence="2" id="KW-1185">Reference proteome</keyword>
<proteinExistence type="predicted"/>
<evidence type="ECO:0000313" key="2">
    <source>
        <dbReference type="Proteomes" id="UP001189624"/>
    </source>
</evidence>
<dbReference type="EMBL" id="OY731399">
    <property type="protein sequence ID" value="CAJ1931358.1"/>
    <property type="molecule type" value="Genomic_DNA"/>
</dbReference>
<sequence length="77" mass="8698">MAVGVFPSAATYKGHDMIDSYEHHLSVGNTYARKGVCERGTDEVMDVDLLMEIKQQPIWNANQRKTYTVPIQNNGQQ</sequence>
<accession>A0AA86S2D9</accession>
<organism evidence="1 2">
    <name type="scientific">Sphenostylis stenocarpa</name>
    <dbReference type="NCBI Taxonomy" id="92480"/>
    <lineage>
        <taxon>Eukaryota</taxon>
        <taxon>Viridiplantae</taxon>
        <taxon>Streptophyta</taxon>
        <taxon>Embryophyta</taxon>
        <taxon>Tracheophyta</taxon>
        <taxon>Spermatophyta</taxon>
        <taxon>Magnoliopsida</taxon>
        <taxon>eudicotyledons</taxon>
        <taxon>Gunneridae</taxon>
        <taxon>Pentapetalae</taxon>
        <taxon>rosids</taxon>
        <taxon>fabids</taxon>
        <taxon>Fabales</taxon>
        <taxon>Fabaceae</taxon>
        <taxon>Papilionoideae</taxon>
        <taxon>50 kb inversion clade</taxon>
        <taxon>NPAAA clade</taxon>
        <taxon>indigoferoid/millettioid clade</taxon>
        <taxon>Phaseoleae</taxon>
        <taxon>Sphenostylis</taxon>
    </lineage>
</organism>
<dbReference type="AlphaFoldDB" id="A0AA86S2D9"/>
<dbReference type="Proteomes" id="UP001189624">
    <property type="component" value="Chromosome 2"/>
</dbReference>
<gene>
    <name evidence="1" type="ORF">AYBTSS11_LOCUS5209</name>
</gene>
<protein>
    <submittedName>
        <fullName evidence="1">Uncharacterized protein</fullName>
    </submittedName>
</protein>
<name>A0AA86S2D9_9FABA</name>
<dbReference type="Gramene" id="rna-AYBTSS11_LOCUS5209">
    <property type="protein sequence ID" value="CAJ1931358.1"/>
    <property type="gene ID" value="gene-AYBTSS11_LOCUS5209"/>
</dbReference>